<evidence type="ECO:0000259" key="1">
    <source>
        <dbReference type="Pfam" id="PF01243"/>
    </source>
</evidence>
<protein>
    <recommendedName>
        <fullName evidence="1">Pyridoxamine 5'-phosphate oxidase N-terminal domain-containing protein</fullName>
    </recommendedName>
</protein>
<accession>A0A7S1EUZ9</accession>
<dbReference type="SUPFAM" id="SSF50475">
    <property type="entry name" value="FMN-binding split barrel"/>
    <property type="match status" value="1"/>
</dbReference>
<feature type="domain" description="Pyridoxamine 5'-phosphate oxidase N-terminal" evidence="1">
    <location>
        <begin position="9"/>
        <end position="140"/>
    </location>
</feature>
<dbReference type="EMBL" id="HBFP01013226">
    <property type="protein sequence ID" value="CAD8825165.1"/>
    <property type="molecule type" value="Transcribed_RNA"/>
</dbReference>
<dbReference type="PANTHER" id="PTHR39336:SF1">
    <property type="entry name" value="PYRIDOXAMINE PHOSPHATE OXIDASE FAMILY PROTEIN (AFU_ORTHOLOGUE AFUA_6G11440)"/>
    <property type="match status" value="1"/>
</dbReference>
<dbReference type="AlphaFoldDB" id="A0A7S1EUZ9"/>
<name>A0A7S1EUZ9_9RHOD</name>
<reference evidence="2" key="1">
    <citation type="submission" date="2021-01" db="EMBL/GenBank/DDBJ databases">
        <authorList>
            <person name="Corre E."/>
            <person name="Pelletier E."/>
            <person name="Niang G."/>
            <person name="Scheremetjew M."/>
            <person name="Finn R."/>
            <person name="Kale V."/>
            <person name="Holt S."/>
            <person name="Cochrane G."/>
            <person name="Meng A."/>
            <person name="Brown T."/>
            <person name="Cohen L."/>
        </authorList>
    </citation>
    <scope>NUCLEOTIDE SEQUENCE</scope>
    <source>
        <strain evidence="2">CCMP3278</strain>
    </source>
</reference>
<dbReference type="PANTHER" id="PTHR39336">
    <property type="entry name" value="PYRIDOXAMINE PHOSPHATE OXIDASE FAMILY PROTEIN (AFU_ORTHOLOGUE AFUA_6G11440)"/>
    <property type="match status" value="1"/>
</dbReference>
<sequence length="272" mass="31221">MGRVYERIPAHYQTIIENHPLFFVATAPNDSQNGHVNLSPKSSNGGLIMLDDHTLAFLDLTGSGSETSSHVMQNKRITLMLMNTEPNSAPLILRFYGSASILFPNELTMEMKNKFNPKLLQDPGFRAVFVVDVHRIQTSCGYSVPYFEFKGNRNTLIEWGNSKVKQNENGLIDYQIEKNSFSIDGQPSLAQHTNYDKVEKQQIHAVFQDGFYYGKLMKVNDNHTEFLMNPWFLSIKQKLKAMQPKYREQWIVPFWCGVVTSICLTKFIQNLK</sequence>
<gene>
    <name evidence="2" type="ORF">TOLI1172_LOCUS9564</name>
</gene>
<dbReference type="Gene3D" id="2.30.110.10">
    <property type="entry name" value="Electron Transport, Fmn-binding Protein, Chain A"/>
    <property type="match status" value="1"/>
</dbReference>
<organism evidence="2">
    <name type="scientific">Timspurckia oligopyrenoides</name>
    <dbReference type="NCBI Taxonomy" id="708627"/>
    <lineage>
        <taxon>Eukaryota</taxon>
        <taxon>Rhodophyta</taxon>
        <taxon>Bangiophyceae</taxon>
        <taxon>Porphyridiales</taxon>
        <taxon>Porphyridiaceae</taxon>
        <taxon>Timspurckia</taxon>
    </lineage>
</organism>
<proteinExistence type="predicted"/>
<dbReference type="InterPro" id="IPR011576">
    <property type="entry name" value="Pyridox_Oxase_N"/>
</dbReference>
<dbReference type="InterPro" id="IPR012349">
    <property type="entry name" value="Split_barrel_FMN-bd"/>
</dbReference>
<dbReference type="Pfam" id="PF01243">
    <property type="entry name" value="PNPOx_N"/>
    <property type="match status" value="1"/>
</dbReference>
<evidence type="ECO:0000313" key="2">
    <source>
        <dbReference type="EMBL" id="CAD8825165.1"/>
    </source>
</evidence>